<keyword evidence="2" id="KW-1185">Reference proteome</keyword>
<dbReference type="Proteomes" id="UP000515152">
    <property type="component" value="Chromosome 21"/>
</dbReference>
<dbReference type="PANTHER" id="PTHR34488">
    <property type="entry name" value="SI:CH211-245H14.1-RELATED"/>
    <property type="match status" value="1"/>
</dbReference>
<dbReference type="RefSeq" id="XP_031414552.1">
    <property type="nucleotide sequence ID" value="XM_031558692.2"/>
</dbReference>
<proteinExistence type="predicted"/>
<name>A0A6P8EUI5_CLUHA</name>
<reference evidence="3" key="1">
    <citation type="submission" date="2025-08" db="UniProtKB">
        <authorList>
            <consortium name="RefSeq"/>
        </authorList>
    </citation>
    <scope>IDENTIFICATION</scope>
</reference>
<accession>A0A6P8EUI5</accession>
<evidence type="ECO:0000256" key="1">
    <source>
        <dbReference type="SAM" id="Phobius"/>
    </source>
</evidence>
<dbReference type="PANTHER" id="PTHR34488:SF1">
    <property type="entry name" value="SI:CH211-245H14.1-RELATED"/>
    <property type="match status" value="1"/>
</dbReference>
<dbReference type="KEGG" id="char:116218188"/>
<protein>
    <submittedName>
        <fullName evidence="3">Uncharacterized protein LOC116218188</fullName>
    </submittedName>
</protein>
<dbReference type="AlphaFoldDB" id="A0A6P8EUI5"/>
<keyword evidence="1" id="KW-0472">Membrane</keyword>
<gene>
    <name evidence="3" type="primary">LOC116218188</name>
</gene>
<evidence type="ECO:0000313" key="2">
    <source>
        <dbReference type="Proteomes" id="UP000515152"/>
    </source>
</evidence>
<evidence type="ECO:0000313" key="3">
    <source>
        <dbReference type="RefSeq" id="XP_031414552.1"/>
    </source>
</evidence>
<organism evidence="2 3">
    <name type="scientific">Clupea harengus</name>
    <name type="common">Atlantic herring</name>
    <dbReference type="NCBI Taxonomy" id="7950"/>
    <lineage>
        <taxon>Eukaryota</taxon>
        <taxon>Metazoa</taxon>
        <taxon>Chordata</taxon>
        <taxon>Craniata</taxon>
        <taxon>Vertebrata</taxon>
        <taxon>Euteleostomi</taxon>
        <taxon>Actinopterygii</taxon>
        <taxon>Neopterygii</taxon>
        <taxon>Teleostei</taxon>
        <taxon>Clupei</taxon>
        <taxon>Clupeiformes</taxon>
        <taxon>Clupeoidei</taxon>
        <taxon>Clupeidae</taxon>
        <taxon>Clupea</taxon>
    </lineage>
</organism>
<dbReference type="GeneID" id="116218188"/>
<feature type="transmembrane region" description="Helical" evidence="1">
    <location>
        <begin position="148"/>
        <end position="170"/>
    </location>
</feature>
<keyword evidence="1" id="KW-0812">Transmembrane</keyword>
<sequence length="208" mass="23517">MVKVFFTSIGYAGRYLGEIQTDLQKRLCVTEVSDVQECDVIVALCTIVSRAGTDVEAALNVIPTSKPTLLMVFHHTFNRDDIVPDTQKYVEGRGKTVDLLFNEDQGLLFCRRNEDSKGRAADFLSGYDTSYPRYKVPSAVNYSRIHKVLLLCLLVLLGIIIIELAVYAVIAVTKVLCYLELLNMFRCMFDSISHHAWNMSLPVERLDE</sequence>
<dbReference type="OrthoDB" id="8446971at2759"/>
<keyword evidence="1" id="KW-1133">Transmembrane helix</keyword>